<dbReference type="HOGENOM" id="CLU_2019021_0_0_1"/>
<accession>A2Z6Q4</accession>
<proteinExistence type="predicted"/>
<dbReference type="AlphaFoldDB" id="A2Z6Q4"/>
<protein>
    <submittedName>
        <fullName evidence="1">Uncharacterized protein</fullName>
    </submittedName>
</protein>
<evidence type="ECO:0000313" key="2">
    <source>
        <dbReference type="Proteomes" id="UP000007015"/>
    </source>
</evidence>
<reference evidence="1 2" key="1">
    <citation type="journal article" date="2005" name="PLoS Biol.">
        <title>The genomes of Oryza sativa: a history of duplications.</title>
        <authorList>
            <person name="Yu J."/>
            <person name="Wang J."/>
            <person name="Lin W."/>
            <person name="Li S."/>
            <person name="Li H."/>
            <person name="Zhou J."/>
            <person name="Ni P."/>
            <person name="Dong W."/>
            <person name="Hu S."/>
            <person name="Zeng C."/>
            <person name="Zhang J."/>
            <person name="Zhang Y."/>
            <person name="Li R."/>
            <person name="Xu Z."/>
            <person name="Li S."/>
            <person name="Li X."/>
            <person name="Zheng H."/>
            <person name="Cong L."/>
            <person name="Lin L."/>
            <person name="Yin J."/>
            <person name="Geng J."/>
            <person name="Li G."/>
            <person name="Shi J."/>
            <person name="Liu J."/>
            <person name="Lv H."/>
            <person name="Li J."/>
            <person name="Wang J."/>
            <person name="Deng Y."/>
            <person name="Ran L."/>
            <person name="Shi X."/>
            <person name="Wang X."/>
            <person name="Wu Q."/>
            <person name="Li C."/>
            <person name="Ren X."/>
            <person name="Wang J."/>
            <person name="Wang X."/>
            <person name="Li D."/>
            <person name="Liu D."/>
            <person name="Zhang X."/>
            <person name="Ji Z."/>
            <person name="Zhao W."/>
            <person name="Sun Y."/>
            <person name="Zhang Z."/>
            <person name="Bao J."/>
            <person name="Han Y."/>
            <person name="Dong L."/>
            <person name="Ji J."/>
            <person name="Chen P."/>
            <person name="Wu S."/>
            <person name="Liu J."/>
            <person name="Xiao Y."/>
            <person name="Bu D."/>
            <person name="Tan J."/>
            <person name="Yang L."/>
            <person name="Ye C."/>
            <person name="Zhang J."/>
            <person name="Xu J."/>
            <person name="Zhou Y."/>
            <person name="Yu Y."/>
            <person name="Zhang B."/>
            <person name="Zhuang S."/>
            <person name="Wei H."/>
            <person name="Liu B."/>
            <person name="Lei M."/>
            <person name="Yu H."/>
            <person name="Li Y."/>
            <person name="Xu H."/>
            <person name="Wei S."/>
            <person name="He X."/>
            <person name="Fang L."/>
            <person name="Zhang Z."/>
            <person name="Zhang Y."/>
            <person name="Huang X."/>
            <person name="Su Z."/>
            <person name="Tong W."/>
            <person name="Li J."/>
            <person name="Tong Z."/>
            <person name="Li S."/>
            <person name="Ye J."/>
            <person name="Wang L."/>
            <person name="Fang L."/>
            <person name="Lei T."/>
            <person name="Chen C."/>
            <person name="Chen H."/>
            <person name="Xu Z."/>
            <person name="Li H."/>
            <person name="Huang H."/>
            <person name="Zhang F."/>
            <person name="Xu H."/>
            <person name="Li N."/>
            <person name="Zhao C."/>
            <person name="Li S."/>
            <person name="Dong L."/>
            <person name="Huang Y."/>
            <person name="Li L."/>
            <person name="Xi Y."/>
            <person name="Qi Q."/>
            <person name="Li W."/>
            <person name="Zhang B."/>
            <person name="Hu W."/>
            <person name="Zhang Y."/>
            <person name="Tian X."/>
            <person name="Jiao Y."/>
            <person name="Liang X."/>
            <person name="Jin J."/>
            <person name="Gao L."/>
            <person name="Zheng W."/>
            <person name="Hao B."/>
            <person name="Liu S."/>
            <person name="Wang W."/>
            <person name="Yuan L."/>
            <person name="Cao M."/>
            <person name="McDermott J."/>
            <person name="Samudrala R."/>
            <person name="Wang J."/>
            <person name="Wong G.K."/>
            <person name="Yang H."/>
        </authorList>
    </citation>
    <scope>NUCLEOTIDE SEQUENCE [LARGE SCALE GENOMIC DNA]</scope>
    <source>
        <strain evidence="2">cv. 93-11</strain>
    </source>
</reference>
<evidence type="ECO:0000313" key="1">
    <source>
        <dbReference type="EMBL" id="EAY78288.1"/>
    </source>
</evidence>
<dbReference type="Proteomes" id="UP000007015">
    <property type="component" value="Chromosome 10"/>
</dbReference>
<gene>
    <name evidence="1" type="ORF">OsI_33334</name>
</gene>
<sequence>MALEWGVAMRWRWRRRLRQIREVIFPLLDDLDAGEQEAAVRKALEHANKVVSSVQQRTVACLRHSAQSSHSAASTLTANCFFPSYGLPPPLPISPLVVAIAEDEGLRMKPWSSDWEEGEGRNK</sequence>
<dbReference type="EMBL" id="CM000135">
    <property type="protein sequence ID" value="EAY78288.1"/>
    <property type="molecule type" value="Genomic_DNA"/>
</dbReference>
<organism evidence="1 2">
    <name type="scientific">Oryza sativa subsp. indica</name>
    <name type="common">Rice</name>
    <dbReference type="NCBI Taxonomy" id="39946"/>
    <lineage>
        <taxon>Eukaryota</taxon>
        <taxon>Viridiplantae</taxon>
        <taxon>Streptophyta</taxon>
        <taxon>Embryophyta</taxon>
        <taxon>Tracheophyta</taxon>
        <taxon>Spermatophyta</taxon>
        <taxon>Magnoliopsida</taxon>
        <taxon>Liliopsida</taxon>
        <taxon>Poales</taxon>
        <taxon>Poaceae</taxon>
        <taxon>BOP clade</taxon>
        <taxon>Oryzoideae</taxon>
        <taxon>Oryzeae</taxon>
        <taxon>Oryzinae</taxon>
        <taxon>Oryza</taxon>
        <taxon>Oryza sativa</taxon>
    </lineage>
</organism>
<dbReference type="Gramene" id="BGIOSGA032828-TA">
    <property type="protein sequence ID" value="BGIOSGA032828-PA"/>
    <property type="gene ID" value="BGIOSGA032828"/>
</dbReference>
<keyword evidence="2" id="KW-1185">Reference proteome</keyword>
<name>A2Z6Q4_ORYSI</name>